<dbReference type="SUPFAM" id="SSF53955">
    <property type="entry name" value="Lysozyme-like"/>
    <property type="match status" value="1"/>
</dbReference>
<dbReference type="GO" id="GO:0016020">
    <property type="term" value="C:membrane"/>
    <property type="evidence" value="ECO:0007669"/>
    <property type="project" value="InterPro"/>
</dbReference>
<dbReference type="InterPro" id="IPR008258">
    <property type="entry name" value="Transglycosylase_SLT_dom_1"/>
</dbReference>
<evidence type="ECO:0000313" key="4">
    <source>
        <dbReference type="Proteomes" id="UP000189810"/>
    </source>
</evidence>
<dbReference type="AlphaFoldDB" id="A0A1M6QFD2"/>
<dbReference type="PANTHER" id="PTHR37423:SF2">
    <property type="entry name" value="MEMBRANE-BOUND LYTIC MUREIN TRANSGLYCOSYLASE C"/>
    <property type="match status" value="1"/>
</dbReference>
<dbReference type="GO" id="GO:0008933">
    <property type="term" value="F:peptidoglycan lytic transglycosylase activity"/>
    <property type="evidence" value="ECO:0007669"/>
    <property type="project" value="InterPro"/>
</dbReference>
<dbReference type="InterPro" id="IPR023346">
    <property type="entry name" value="Lysozyme-like_dom_sf"/>
</dbReference>
<accession>A0A1M6QFD2</accession>
<sequence length="296" mass="34215">MRHGILGVSLLLSIFSCTPMVQQAVLPSKNVEVVKKGSFYVALSEDEESFIGYEARRLGIPIPDREEIKRYLSYYLRNKEFTERLLQRANHYLPTIRPVLEKYGLPAELAMLPAIESAFNPFAVSRSGAAGLWQFIPSTARRYGLRVDNLVDERFDILKSTEAAALYLRDLYSTFRNWELTLASYNCGENCVWRRTGGIDFWQTYGFLPEETKNYVPNFFALLLIARDPKRYGFNTDVKMEEVKVVRVNKDIQKDELLDSLKVKEDIFKDYNPHILGNTVPKDTYVYIPKKVVLIK</sequence>
<dbReference type="PROSITE" id="PS51257">
    <property type="entry name" value="PROKAR_LIPOPROTEIN"/>
    <property type="match status" value="1"/>
</dbReference>
<reference evidence="3 4" key="1">
    <citation type="submission" date="2016-11" db="EMBL/GenBank/DDBJ databases">
        <authorList>
            <person name="Jaros S."/>
            <person name="Januszkiewicz K."/>
            <person name="Wedrychowicz H."/>
        </authorList>
    </citation>
    <scope>NUCLEOTIDE SEQUENCE [LARGE SCALE GENOMIC DNA]</scope>
    <source>
        <strain evidence="3 4">DSM 19557</strain>
    </source>
</reference>
<evidence type="ECO:0000259" key="2">
    <source>
        <dbReference type="Pfam" id="PF01464"/>
    </source>
</evidence>
<dbReference type="Pfam" id="PF01464">
    <property type="entry name" value="SLT"/>
    <property type="match status" value="1"/>
</dbReference>
<gene>
    <name evidence="3" type="ORF">SAMN05444391_0210</name>
</gene>
<organism evidence="3 4">
    <name type="scientific">Thermocrinis minervae</name>
    <dbReference type="NCBI Taxonomy" id="381751"/>
    <lineage>
        <taxon>Bacteria</taxon>
        <taxon>Pseudomonadati</taxon>
        <taxon>Aquificota</taxon>
        <taxon>Aquificia</taxon>
        <taxon>Aquificales</taxon>
        <taxon>Aquificaceae</taxon>
        <taxon>Thermocrinis</taxon>
    </lineage>
</organism>
<feature type="domain" description="Transglycosylase SLT" evidence="2">
    <location>
        <begin position="105"/>
        <end position="195"/>
    </location>
</feature>
<dbReference type="RefSeq" id="WP_079653406.1">
    <property type="nucleotide sequence ID" value="NZ_LT670846.1"/>
</dbReference>
<dbReference type="OrthoDB" id="9815002at2"/>
<dbReference type="PANTHER" id="PTHR37423">
    <property type="entry name" value="SOLUBLE LYTIC MUREIN TRANSGLYCOSYLASE-RELATED"/>
    <property type="match status" value="1"/>
</dbReference>
<dbReference type="Gene3D" id="1.10.530.10">
    <property type="match status" value="1"/>
</dbReference>
<name>A0A1M6QFD2_9AQUI</name>
<comment type="similarity">
    <text evidence="1">Belongs to the transglycosylase Slt family.</text>
</comment>
<evidence type="ECO:0000313" key="3">
    <source>
        <dbReference type="EMBL" id="SHK18767.1"/>
    </source>
</evidence>
<protein>
    <submittedName>
        <fullName evidence="3">Membrane-bound lytic murein transglycosylase D</fullName>
    </submittedName>
</protein>
<dbReference type="PROSITE" id="PS00922">
    <property type="entry name" value="TRANSGLYCOSYLASE"/>
    <property type="match status" value="1"/>
</dbReference>
<proteinExistence type="inferred from homology"/>
<keyword evidence="4" id="KW-1185">Reference proteome</keyword>
<dbReference type="Proteomes" id="UP000189810">
    <property type="component" value="Chromosome I"/>
</dbReference>
<dbReference type="STRING" id="381751.SAMN05444391_0210"/>
<dbReference type="GO" id="GO:0000270">
    <property type="term" value="P:peptidoglycan metabolic process"/>
    <property type="evidence" value="ECO:0007669"/>
    <property type="project" value="InterPro"/>
</dbReference>
<dbReference type="CDD" id="cd16894">
    <property type="entry name" value="MltD-like"/>
    <property type="match status" value="1"/>
</dbReference>
<dbReference type="InterPro" id="IPR000189">
    <property type="entry name" value="Transglyc_AS"/>
</dbReference>
<dbReference type="EMBL" id="LT670846">
    <property type="protein sequence ID" value="SHK18767.1"/>
    <property type="molecule type" value="Genomic_DNA"/>
</dbReference>
<evidence type="ECO:0000256" key="1">
    <source>
        <dbReference type="ARBA" id="ARBA00007734"/>
    </source>
</evidence>